<dbReference type="PANTHER" id="PTHR22789:SF0">
    <property type="entry name" value="3-OXO-TETRONATE 4-PHOSPHATE DECARBOXYLASE-RELATED"/>
    <property type="match status" value="1"/>
</dbReference>
<evidence type="ECO:0000256" key="2">
    <source>
        <dbReference type="ARBA" id="ARBA00023239"/>
    </source>
</evidence>
<keyword evidence="2" id="KW-0456">Lyase</keyword>
<accession>X1G346</accession>
<sequence>MAIEKLEQLRKTVVRGAQEIYSKGLVEDGEGNVSVRINKNEILVTPTSTKYDMLSPELIVHMDLEGNVIGSGKIPSTEVKMHLAVYKDRPKAKCVIHNHSPYISMLSVLRKGIPIIMEQQMIFLGGEIYCTEITEAHTEEMGVSALKALDRNNAAVLANHGAIICGKSLDHTVRFSVVLEKMAKVYWGALQIGDPLTVPNEILEEHEKMFNSLFACYPKRLRKR</sequence>
<feature type="domain" description="Class II aldolase/adducin N-terminal" evidence="3">
    <location>
        <begin position="11"/>
        <end position="187"/>
    </location>
</feature>
<keyword evidence="1" id="KW-0479">Metal-binding</keyword>
<organism evidence="4">
    <name type="scientific">marine sediment metagenome</name>
    <dbReference type="NCBI Taxonomy" id="412755"/>
    <lineage>
        <taxon>unclassified sequences</taxon>
        <taxon>metagenomes</taxon>
        <taxon>ecological metagenomes</taxon>
    </lineage>
</organism>
<dbReference type="SUPFAM" id="SSF53639">
    <property type="entry name" value="AraD/HMP-PK domain-like"/>
    <property type="match status" value="1"/>
</dbReference>
<protein>
    <recommendedName>
        <fullName evidence="3">Class II aldolase/adducin N-terminal domain-containing protein</fullName>
    </recommendedName>
</protein>
<proteinExistence type="predicted"/>
<dbReference type="PANTHER" id="PTHR22789">
    <property type="entry name" value="FUCULOSE PHOSPHATE ALDOLASE"/>
    <property type="match status" value="1"/>
</dbReference>
<evidence type="ECO:0000259" key="3">
    <source>
        <dbReference type="SMART" id="SM01007"/>
    </source>
</evidence>
<reference evidence="4" key="1">
    <citation type="journal article" date="2014" name="Front. Microbiol.">
        <title>High frequency of phylogenetically diverse reductive dehalogenase-homologous genes in deep subseafloor sedimentary metagenomes.</title>
        <authorList>
            <person name="Kawai M."/>
            <person name="Futagami T."/>
            <person name="Toyoda A."/>
            <person name="Takaki Y."/>
            <person name="Nishi S."/>
            <person name="Hori S."/>
            <person name="Arai W."/>
            <person name="Tsubouchi T."/>
            <person name="Morono Y."/>
            <person name="Uchiyama I."/>
            <person name="Ito T."/>
            <person name="Fujiyama A."/>
            <person name="Inagaki F."/>
            <person name="Takami H."/>
        </authorList>
    </citation>
    <scope>NUCLEOTIDE SEQUENCE</scope>
    <source>
        <strain evidence="4">Expedition CK06-06</strain>
    </source>
</reference>
<comment type="caution">
    <text evidence="4">The sequence shown here is derived from an EMBL/GenBank/DDBJ whole genome shotgun (WGS) entry which is preliminary data.</text>
</comment>
<dbReference type="InterPro" id="IPR050197">
    <property type="entry name" value="Aldolase_class_II_sugar_metab"/>
</dbReference>
<gene>
    <name evidence="4" type="ORF">S03H2_18073</name>
</gene>
<dbReference type="Gene3D" id="3.40.225.10">
    <property type="entry name" value="Class II aldolase/adducin N-terminal domain"/>
    <property type="match status" value="1"/>
</dbReference>
<dbReference type="InterPro" id="IPR036409">
    <property type="entry name" value="Aldolase_II/adducin_N_sf"/>
</dbReference>
<dbReference type="AlphaFoldDB" id="X1G346"/>
<dbReference type="EMBL" id="BARU01009356">
    <property type="protein sequence ID" value="GAH35969.1"/>
    <property type="molecule type" value="Genomic_DNA"/>
</dbReference>
<dbReference type="GO" id="GO:0046872">
    <property type="term" value="F:metal ion binding"/>
    <property type="evidence" value="ECO:0007669"/>
    <property type="project" value="UniProtKB-KW"/>
</dbReference>
<dbReference type="Pfam" id="PF00596">
    <property type="entry name" value="Aldolase_II"/>
    <property type="match status" value="1"/>
</dbReference>
<evidence type="ECO:0000256" key="1">
    <source>
        <dbReference type="ARBA" id="ARBA00022723"/>
    </source>
</evidence>
<dbReference type="GO" id="GO:0005829">
    <property type="term" value="C:cytosol"/>
    <property type="evidence" value="ECO:0007669"/>
    <property type="project" value="TreeGrafter"/>
</dbReference>
<dbReference type="SMART" id="SM01007">
    <property type="entry name" value="Aldolase_II"/>
    <property type="match status" value="1"/>
</dbReference>
<dbReference type="GO" id="GO:0019323">
    <property type="term" value="P:pentose catabolic process"/>
    <property type="evidence" value="ECO:0007669"/>
    <property type="project" value="TreeGrafter"/>
</dbReference>
<dbReference type="GO" id="GO:0016832">
    <property type="term" value="F:aldehyde-lyase activity"/>
    <property type="evidence" value="ECO:0007669"/>
    <property type="project" value="TreeGrafter"/>
</dbReference>
<dbReference type="InterPro" id="IPR001303">
    <property type="entry name" value="Aldolase_II/adducin_N"/>
</dbReference>
<name>X1G346_9ZZZZ</name>
<evidence type="ECO:0000313" key="4">
    <source>
        <dbReference type="EMBL" id="GAH35969.1"/>
    </source>
</evidence>